<dbReference type="EMBL" id="KZ613946">
    <property type="protein sequence ID" value="PMD39692.1"/>
    <property type="molecule type" value="Genomic_DNA"/>
</dbReference>
<evidence type="ECO:0000259" key="1">
    <source>
        <dbReference type="Pfam" id="PF00651"/>
    </source>
</evidence>
<feature type="domain" description="BTB" evidence="1">
    <location>
        <begin position="13"/>
        <end position="62"/>
    </location>
</feature>
<evidence type="ECO:0000313" key="2">
    <source>
        <dbReference type="EMBL" id="PMD39692.1"/>
    </source>
</evidence>
<dbReference type="InterPro" id="IPR000210">
    <property type="entry name" value="BTB/POZ_dom"/>
</dbReference>
<dbReference type="CDD" id="cd18186">
    <property type="entry name" value="BTB_POZ_ZBTB_KLHL-like"/>
    <property type="match status" value="1"/>
</dbReference>
<name>A0A2J6RMG3_HYAVF</name>
<organism evidence="2 3">
    <name type="scientific">Hyaloscypha variabilis (strain UAMH 11265 / GT02V1 / F)</name>
    <name type="common">Meliniomyces variabilis</name>
    <dbReference type="NCBI Taxonomy" id="1149755"/>
    <lineage>
        <taxon>Eukaryota</taxon>
        <taxon>Fungi</taxon>
        <taxon>Dikarya</taxon>
        <taxon>Ascomycota</taxon>
        <taxon>Pezizomycotina</taxon>
        <taxon>Leotiomycetes</taxon>
        <taxon>Helotiales</taxon>
        <taxon>Hyaloscyphaceae</taxon>
        <taxon>Hyaloscypha</taxon>
        <taxon>Hyaloscypha variabilis</taxon>
    </lineage>
</organism>
<sequence>MIQQKRSKSTRTCASPVLSAAFNSPCIEGQTKTYNLISTSPSAFRLLVEFMYRDSLDSLITSYDVRRQLSNILDPNRYSSEALKEIEAELKVDVKLLIEVWYLGDYFIMPNLQDWALMHLEIARTNYKHCLPWKMCGKLRMGTQQACCGNGHLQILW</sequence>
<dbReference type="OrthoDB" id="45365at2759"/>
<keyword evidence="3" id="KW-1185">Reference proteome</keyword>
<dbReference type="Gene3D" id="3.30.710.10">
    <property type="entry name" value="Potassium Channel Kv1.1, Chain A"/>
    <property type="match status" value="1"/>
</dbReference>
<dbReference type="Pfam" id="PF00651">
    <property type="entry name" value="BTB"/>
    <property type="match status" value="1"/>
</dbReference>
<accession>A0A2J6RMG3</accession>
<gene>
    <name evidence="2" type="ORF">L207DRAFT_25448</name>
</gene>
<protein>
    <recommendedName>
        <fullName evidence="1">BTB domain-containing protein</fullName>
    </recommendedName>
</protein>
<proteinExistence type="predicted"/>
<dbReference type="InterPro" id="IPR011333">
    <property type="entry name" value="SKP1/BTB/POZ_sf"/>
</dbReference>
<dbReference type="SUPFAM" id="SSF54695">
    <property type="entry name" value="POZ domain"/>
    <property type="match status" value="1"/>
</dbReference>
<reference evidence="2 3" key="1">
    <citation type="submission" date="2016-04" db="EMBL/GenBank/DDBJ databases">
        <title>A degradative enzymes factory behind the ericoid mycorrhizal symbiosis.</title>
        <authorList>
            <consortium name="DOE Joint Genome Institute"/>
            <person name="Martino E."/>
            <person name="Morin E."/>
            <person name="Grelet G."/>
            <person name="Kuo A."/>
            <person name="Kohler A."/>
            <person name="Daghino S."/>
            <person name="Barry K."/>
            <person name="Choi C."/>
            <person name="Cichocki N."/>
            <person name="Clum A."/>
            <person name="Copeland A."/>
            <person name="Hainaut M."/>
            <person name="Haridas S."/>
            <person name="Labutti K."/>
            <person name="Lindquist E."/>
            <person name="Lipzen A."/>
            <person name="Khouja H.-R."/>
            <person name="Murat C."/>
            <person name="Ohm R."/>
            <person name="Olson A."/>
            <person name="Spatafora J."/>
            <person name="Veneault-Fourrey C."/>
            <person name="Henrissat B."/>
            <person name="Grigoriev I."/>
            <person name="Martin F."/>
            <person name="Perotto S."/>
        </authorList>
    </citation>
    <scope>NUCLEOTIDE SEQUENCE [LARGE SCALE GENOMIC DNA]</scope>
    <source>
        <strain evidence="2 3">F</strain>
    </source>
</reference>
<evidence type="ECO:0000313" key="3">
    <source>
        <dbReference type="Proteomes" id="UP000235786"/>
    </source>
</evidence>
<dbReference type="AlphaFoldDB" id="A0A2J6RMG3"/>
<dbReference type="Proteomes" id="UP000235786">
    <property type="component" value="Unassembled WGS sequence"/>
</dbReference>